<evidence type="ECO:0000313" key="3">
    <source>
        <dbReference type="Proteomes" id="UP001516400"/>
    </source>
</evidence>
<dbReference type="Proteomes" id="UP001516400">
    <property type="component" value="Unassembled WGS sequence"/>
</dbReference>
<organism evidence="2 3">
    <name type="scientific">Cryptolaemus montrouzieri</name>
    <dbReference type="NCBI Taxonomy" id="559131"/>
    <lineage>
        <taxon>Eukaryota</taxon>
        <taxon>Metazoa</taxon>
        <taxon>Ecdysozoa</taxon>
        <taxon>Arthropoda</taxon>
        <taxon>Hexapoda</taxon>
        <taxon>Insecta</taxon>
        <taxon>Pterygota</taxon>
        <taxon>Neoptera</taxon>
        <taxon>Endopterygota</taxon>
        <taxon>Coleoptera</taxon>
        <taxon>Polyphaga</taxon>
        <taxon>Cucujiformia</taxon>
        <taxon>Coccinelloidea</taxon>
        <taxon>Coccinellidae</taxon>
        <taxon>Scymninae</taxon>
        <taxon>Scymnini</taxon>
        <taxon>Cryptolaemus</taxon>
    </lineage>
</organism>
<sequence>MKINEAETLRTELDSLKQIYSNFEKNMEVSMKNEKELKEEINNLQVKLNQVEVQYLEALSEKSKLVQELNELVNQKTGLLAELDEVKEELFLFKDQYHKKMEELQSQKSKLELTVSELEFNNADLHSRLAKMQTELSRPTLNASFQVNTSEVVDLTNRLIPINQVSPYIRQISNSSKTFVPEDEIKTRGLFSIVISQKSLDSERIEANSSPDLGIESDQGRFSSLEVQTQVSRPLLETIEITESMNNSLVGDESVHRCVCGNKSCYQKSIELTIENNTLKKKLMKTRRALEETVTQLTLANQRKKQVEKNICRQIHKTSQVLREAKANLDSGSDTDCQKK</sequence>
<evidence type="ECO:0000256" key="1">
    <source>
        <dbReference type="SAM" id="Coils"/>
    </source>
</evidence>
<reference evidence="2 3" key="1">
    <citation type="journal article" date="2021" name="BMC Biol.">
        <title>Horizontally acquired antibacterial genes associated with adaptive radiation of ladybird beetles.</title>
        <authorList>
            <person name="Li H.S."/>
            <person name="Tang X.F."/>
            <person name="Huang Y.H."/>
            <person name="Xu Z.Y."/>
            <person name="Chen M.L."/>
            <person name="Du X.Y."/>
            <person name="Qiu B.Y."/>
            <person name="Chen P.T."/>
            <person name="Zhang W."/>
            <person name="Slipinski A."/>
            <person name="Escalona H.E."/>
            <person name="Waterhouse R.M."/>
            <person name="Zwick A."/>
            <person name="Pang H."/>
        </authorList>
    </citation>
    <scope>NUCLEOTIDE SEQUENCE [LARGE SCALE GENOMIC DNA]</scope>
    <source>
        <strain evidence="2">SYSU2018</strain>
    </source>
</reference>
<dbReference type="PANTHER" id="PTHR46930">
    <property type="entry name" value="CDK5 REGULATORY SUBUNIT-ASSOCIATED PROTEIN 2"/>
    <property type="match status" value="1"/>
</dbReference>
<name>A0ABD2NT93_9CUCU</name>
<dbReference type="InterPro" id="IPR042791">
    <property type="entry name" value="CDK5RAP2"/>
</dbReference>
<dbReference type="PANTHER" id="PTHR46930:SF1">
    <property type="entry name" value="CDK5 REGULATORY SUBUNIT-ASSOCIATED PROTEIN 2"/>
    <property type="match status" value="1"/>
</dbReference>
<keyword evidence="3" id="KW-1185">Reference proteome</keyword>
<evidence type="ECO:0000313" key="2">
    <source>
        <dbReference type="EMBL" id="KAL3281606.1"/>
    </source>
</evidence>
<feature type="coiled-coil region" evidence="1">
    <location>
        <begin position="280"/>
        <end position="310"/>
    </location>
</feature>
<dbReference type="AlphaFoldDB" id="A0ABD2NT93"/>
<feature type="coiled-coil region" evidence="1">
    <location>
        <begin position="6"/>
        <end position="135"/>
    </location>
</feature>
<dbReference type="EMBL" id="JABFTP020000144">
    <property type="protein sequence ID" value="KAL3281606.1"/>
    <property type="molecule type" value="Genomic_DNA"/>
</dbReference>
<protein>
    <submittedName>
        <fullName evidence="2">Uncharacterized protein</fullName>
    </submittedName>
</protein>
<gene>
    <name evidence="2" type="ORF">HHI36_004812</name>
</gene>
<keyword evidence="1" id="KW-0175">Coiled coil</keyword>
<proteinExistence type="predicted"/>
<comment type="caution">
    <text evidence="2">The sequence shown here is derived from an EMBL/GenBank/DDBJ whole genome shotgun (WGS) entry which is preliminary data.</text>
</comment>
<accession>A0ABD2NT93</accession>